<name>A0AAV6TJN6_9ARAC</name>
<comment type="caution">
    <text evidence="1">The sequence shown here is derived from an EMBL/GenBank/DDBJ whole genome shotgun (WGS) entry which is preliminary data.</text>
</comment>
<accession>A0AAV6TJN6</accession>
<organism evidence="1 2">
    <name type="scientific">Oedothorax gibbosus</name>
    <dbReference type="NCBI Taxonomy" id="931172"/>
    <lineage>
        <taxon>Eukaryota</taxon>
        <taxon>Metazoa</taxon>
        <taxon>Ecdysozoa</taxon>
        <taxon>Arthropoda</taxon>
        <taxon>Chelicerata</taxon>
        <taxon>Arachnida</taxon>
        <taxon>Araneae</taxon>
        <taxon>Araneomorphae</taxon>
        <taxon>Entelegynae</taxon>
        <taxon>Araneoidea</taxon>
        <taxon>Linyphiidae</taxon>
        <taxon>Erigoninae</taxon>
        <taxon>Oedothorax</taxon>
    </lineage>
</organism>
<sequence>MGLCRSTCDSKTNNCENGAKCEDQ</sequence>
<dbReference type="AlphaFoldDB" id="A0AAV6TJN6"/>
<keyword evidence="2" id="KW-1185">Reference proteome</keyword>
<dbReference type="EMBL" id="JAFNEN010003039">
    <property type="protein sequence ID" value="KAG8172152.1"/>
    <property type="molecule type" value="Genomic_DNA"/>
</dbReference>
<evidence type="ECO:0000313" key="2">
    <source>
        <dbReference type="Proteomes" id="UP000827092"/>
    </source>
</evidence>
<reference evidence="1 2" key="1">
    <citation type="journal article" date="2022" name="Nat. Ecol. Evol.">
        <title>A masculinizing supergene underlies an exaggerated male reproductive morph in a spider.</title>
        <authorList>
            <person name="Hendrickx F."/>
            <person name="De Corte Z."/>
            <person name="Sonet G."/>
            <person name="Van Belleghem S.M."/>
            <person name="Kostlbacher S."/>
            <person name="Vangestel C."/>
        </authorList>
    </citation>
    <scope>NUCLEOTIDE SEQUENCE [LARGE SCALE GENOMIC DNA]</scope>
    <source>
        <strain evidence="1">W744_W776</strain>
    </source>
</reference>
<gene>
    <name evidence="1" type="ORF">JTE90_027640</name>
</gene>
<protein>
    <submittedName>
        <fullName evidence="1">Uncharacterized protein</fullName>
    </submittedName>
</protein>
<feature type="non-terminal residue" evidence="1">
    <location>
        <position position="24"/>
    </location>
</feature>
<proteinExistence type="predicted"/>
<evidence type="ECO:0000313" key="1">
    <source>
        <dbReference type="EMBL" id="KAG8172152.1"/>
    </source>
</evidence>
<dbReference type="Proteomes" id="UP000827092">
    <property type="component" value="Unassembled WGS sequence"/>
</dbReference>